<dbReference type="EMBL" id="QXGE01002578">
    <property type="protein sequence ID" value="KAE9280737.1"/>
    <property type="molecule type" value="Genomic_DNA"/>
</dbReference>
<dbReference type="EMBL" id="QXFW01002529">
    <property type="protein sequence ID" value="KAE8977698.1"/>
    <property type="molecule type" value="Genomic_DNA"/>
</dbReference>
<name>A0A6A3WMQ6_9STRA</name>
<evidence type="ECO:0000313" key="14">
    <source>
        <dbReference type="Proteomes" id="UP000440367"/>
    </source>
</evidence>
<feature type="compositionally biased region" description="Low complexity" evidence="1">
    <location>
        <begin position="81"/>
        <end position="98"/>
    </location>
</feature>
<evidence type="ECO:0000313" key="19">
    <source>
        <dbReference type="Proteomes" id="UP000488956"/>
    </source>
</evidence>
<dbReference type="Proteomes" id="UP000460718">
    <property type="component" value="Unassembled WGS sequence"/>
</dbReference>
<dbReference type="Proteomes" id="UP000429523">
    <property type="component" value="Unassembled WGS sequence"/>
</dbReference>
<accession>A0A6A3WMQ6</accession>
<evidence type="ECO:0000256" key="1">
    <source>
        <dbReference type="SAM" id="MobiDB-lite"/>
    </source>
</evidence>
<dbReference type="Proteomes" id="UP000440732">
    <property type="component" value="Unassembled WGS sequence"/>
</dbReference>
<evidence type="ECO:0000313" key="16">
    <source>
        <dbReference type="Proteomes" id="UP000441208"/>
    </source>
</evidence>
<evidence type="ECO:0000313" key="7">
    <source>
        <dbReference type="EMBL" id="KAE9187780.1"/>
    </source>
</evidence>
<dbReference type="EMBL" id="QXGC01001576">
    <property type="protein sequence ID" value="KAE9200129.1"/>
    <property type="molecule type" value="Genomic_DNA"/>
</dbReference>
<keyword evidence="12" id="KW-1185">Reference proteome</keyword>
<comment type="caution">
    <text evidence="7">The sequence shown here is derived from an EMBL/GenBank/DDBJ whole genome shotgun (WGS) entry which is preliminary data.</text>
</comment>
<proteinExistence type="predicted"/>
<evidence type="ECO:0000313" key="17">
    <source>
        <dbReference type="Proteomes" id="UP000460718"/>
    </source>
</evidence>
<dbReference type="EMBL" id="QXGA01002666">
    <property type="protein sequence ID" value="KAE9093806.1"/>
    <property type="molecule type" value="Genomic_DNA"/>
</dbReference>
<evidence type="ECO:0000313" key="11">
    <source>
        <dbReference type="Proteomes" id="UP000429523"/>
    </source>
</evidence>
<evidence type="ECO:0000313" key="6">
    <source>
        <dbReference type="EMBL" id="KAE9093806.1"/>
    </source>
</evidence>
<dbReference type="Proteomes" id="UP000441208">
    <property type="component" value="Unassembled WGS sequence"/>
</dbReference>
<evidence type="ECO:0000313" key="3">
    <source>
        <dbReference type="EMBL" id="KAE8977698.1"/>
    </source>
</evidence>
<dbReference type="EMBL" id="QXFZ01002018">
    <property type="protein sequence ID" value="KAE9081816.1"/>
    <property type="molecule type" value="Genomic_DNA"/>
</dbReference>
<protein>
    <submittedName>
        <fullName evidence="7">Uncharacterized protein</fullName>
    </submittedName>
</protein>
<dbReference type="Proteomes" id="UP000437068">
    <property type="component" value="Unassembled WGS sequence"/>
</dbReference>
<evidence type="ECO:0000313" key="12">
    <source>
        <dbReference type="Proteomes" id="UP000433483"/>
    </source>
</evidence>
<dbReference type="Proteomes" id="UP000488956">
    <property type="component" value="Unassembled WGS sequence"/>
</dbReference>
<dbReference type="AlphaFoldDB" id="A0A6A3WMQ6"/>
<evidence type="ECO:0000313" key="18">
    <source>
        <dbReference type="Proteomes" id="UP000476176"/>
    </source>
</evidence>
<evidence type="ECO:0000313" key="15">
    <source>
        <dbReference type="Proteomes" id="UP000440732"/>
    </source>
</evidence>
<evidence type="ECO:0000313" key="9">
    <source>
        <dbReference type="EMBL" id="KAE9208430.1"/>
    </source>
</evidence>
<dbReference type="EMBL" id="QXGB01001630">
    <property type="protein sequence ID" value="KAE9187780.1"/>
    <property type="molecule type" value="Genomic_DNA"/>
</dbReference>
<dbReference type="EMBL" id="QXGF01001643">
    <property type="protein sequence ID" value="KAE8928667.1"/>
    <property type="molecule type" value="Genomic_DNA"/>
</dbReference>
<dbReference type="Proteomes" id="UP000476176">
    <property type="component" value="Unassembled WGS sequence"/>
</dbReference>
<dbReference type="EMBL" id="QXFX01001600">
    <property type="protein sequence ID" value="KAE9087644.1"/>
    <property type="molecule type" value="Genomic_DNA"/>
</dbReference>
<dbReference type="EMBL" id="QXGD01001340">
    <property type="protein sequence ID" value="KAE9208430.1"/>
    <property type="molecule type" value="Genomic_DNA"/>
</dbReference>
<evidence type="ECO:0000313" key="10">
    <source>
        <dbReference type="EMBL" id="KAE9280737.1"/>
    </source>
</evidence>
<feature type="region of interest" description="Disordered" evidence="1">
    <location>
        <begin position="81"/>
        <end position="114"/>
    </location>
</feature>
<evidence type="ECO:0000313" key="5">
    <source>
        <dbReference type="EMBL" id="KAE9087644.1"/>
    </source>
</evidence>
<evidence type="ECO:0000313" key="2">
    <source>
        <dbReference type="EMBL" id="KAE8928667.1"/>
    </source>
</evidence>
<dbReference type="Proteomes" id="UP000440367">
    <property type="component" value="Unassembled WGS sequence"/>
</dbReference>
<evidence type="ECO:0000313" key="13">
    <source>
        <dbReference type="Proteomes" id="UP000437068"/>
    </source>
</evidence>
<dbReference type="Proteomes" id="UP000433483">
    <property type="component" value="Unassembled WGS sequence"/>
</dbReference>
<reference evidence="11 12" key="1">
    <citation type="submission" date="2018-08" db="EMBL/GenBank/DDBJ databases">
        <title>Genomic investigation of the strawberry pathogen Phytophthora fragariae indicates pathogenicity is determined by transcriptional variation in three key races.</title>
        <authorList>
            <person name="Adams T.M."/>
            <person name="Armitage A.D."/>
            <person name="Sobczyk M.K."/>
            <person name="Bates H.J."/>
            <person name="Dunwell J.M."/>
            <person name="Nellist C.F."/>
            <person name="Harrison R.J."/>
        </authorList>
    </citation>
    <scope>NUCLEOTIDE SEQUENCE [LARGE SCALE GENOMIC DNA]</scope>
    <source>
        <strain evidence="10 13">A4</strain>
        <strain evidence="9 14">BC-1</strain>
        <strain evidence="8 18">BC-23</strain>
        <strain evidence="7 12">NOV-27</strain>
        <strain evidence="6 15">NOV-5</strain>
        <strain evidence="4 16">NOV-71</strain>
        <strain evidence="2 11">NOV-9</strain>
        <strain evidence="5 19">ONT-3</strain>
        <strain evidence="3 17">SCRP245</strain>
    </source>
</reference>
<evidence type="ECO:0000313" key="4">
    <source>
        <dbReference type="EMBL" id="KAE9081816.1"/>
    </source>
</evidence>
<evidence type="ECO:0000313" key="8">
    <source>
        <dbReference type="EMBL" id="KAE9200129.1"/>
    </source>
</evidence>
<dbReference type="OrthoDB" id="64214at2759"/>
<organism evidence="7 12">
    <name type="scientific">Phytophthora fragariae</name>
    <dbReference type="NCBI Taxonomy" id="53985"/>
    <lineage>
        <taxon>Eukaryota</taxon>
        <taxon>Sar</taxon>
        <taxon>Stramenopiles</taxon>
        <taxon>Oomycota</taxon>
        <taxon>Peronosporomycetes</taxon>
        <taxon>Peronosporales</taxon>
        <taxon>Peronosporaceae</taxon>
        <taxon>Phytophthora</taxon>
    </lineage>
</organism>
<sequence>MPEDYLVKSGAKDMLATAIAEVLTLRPRVPMAFLAAHFQGMVSNKFAAAISCLRACHPSSPSFPSAVEKVFHDLAAIETTPSLSTSGSSDSLPSRSSSAVGQGAAPSRKVRAGGPSTISEASFLQILQQLSMDFPKHLQTRVVEAALSLTNSTNTKEPPNSQGVGLARFHRGVQACLFLEELLDAATLLFQALDPHSSGFAGLSAVVPADTLVNALRSAATTQFPRELPSVLLPLLARTPALQPTPISSELTKTGADAELEIATNSHLFQIDDAYDMFFDLAFLS</sequence>
<gene>
    <name evidence="10" type="ORF">PF001_g24094</name>
    <name evidence="9" type="ORF">PF002_g19397</name>
    <name evidence="8" type="ORF">PF004_g19086</name>
    <name evidence="7" type="ORF">PF005_g20319</name>
    <name evidence="6" type="ORF">PF006_g24357</name>
    <name evidence="4" type="ORF">PF007_g22516</name>
    <name evidence="2" type="ORF">PF009_g21199</name>
    <name evidence="5" type="ORF">PF010_g19656</name>
    <name evidence="3" type="ORF">PF011_g23547</name>
</gene>